<proteinExistence type="predicted"/>
<sequence length="128" mass="13732">MDLLTAKAWLSENKQLEQMVAKMSIQNGIPSEYTRTVLLQTIMEKIDPAQQGKRKPKKPEEPSATLLQGLTLGFGSVTATTENLTSGFGDTRAPDKFEMFGKAACAALSFLGCFECCTELCCGGGGSD</sequence>
<reference evidence="1 2" key="1">
    <citation type="submission" date="2017-09" db="EMBL/GenBank/DDBJ databases">
        <authorList>
            <consortium name="International Durum Wheat Genome Sequencing Consortium (IDWGSC)"/>
            <person name="Milanesi L."/>
        </authorList>
    </citation>
    <scope>NUCLEOTIDE SEQUENCE [LARGE SCALE GENOMIC DNA]</scope>
    <source>
        <strain evidence="2">cv. Svevo</strain>
    </source>
</reference>
<name>A0A9R0WZV2_TRITD</name>
<evidence type="ECO:0000313" key="1">
    <source>
        <dbReference type="EMBL" id="VAI27497.1"/>
    </source>
</evidence>
<evidence type="ECO:0000313" key="2">
    <source>
        <dbReference type="Proteomes" id="UP000324705"/>
    </source>
</evidence>
<gene>
    <name evidence="1" type="ORF">TRITD_5Bv1G025560</name>
</gene>
<keyword evidence="2" id="KW-1185">Reference proteome</keyword>
<dbReference type="EMBL" id="LT934120">
    <property type="protein sequence ID" value="VAI27497.1"/>
    <property type="molecule type" value="Genomic_DNA"/>
</dbReference>
<organism evidence="1 2">
    <name type="scientific">Triticum turgidum subsp. durum</name>
    <name type="common">Durum wheat</name>
    <name type="synonym">Triticum durum</name>
    <dbReference type="NCBI Taxonomy" id="4567"/>
    <lineage>
        <taxon>Eukaryota</taxon>
        <taxon>Viridiplantae</taxon>
        <taxon>Streptophyta</taxon>
        <taxon>Embryophyta</taxon>
        <taxon>Tracheophyta</taxon>
        <taxon>Spermatophyta</taxon>
        <taxon>Magnoliopsida</taxon>
        <taxon>Liliopsida</taxon>
        <taxon>Poales</taxon>
        <taxon>Poaceae</taxon>
        <taxon>BOP clade</taxon>
        <taxon>Pooideae</taxon>
        <taxon>Triticodae</taxon>
        <taxon>Triticeae</taxon>
        <taxon>Triticinae</taxon>
        <taxon>Triticum</taxon>
    </lineage>
</organism>
<accession>A0A9R0WZV2</accession>
<protein>
    <submittedName>
        <fullName evidence="1">Uncharacterized protein</fullName>
    </submittedName>
</protein>
<dbReference type="PANTHER" id="PTHR46503">
    <property type="entry name" value="INTER-ALPHA-TRYPSIN INHIBITOR HEAVY CHAIN-LIKE PROTEIN"/>
    <property type="match status" value="1"/>
</dbReference>
<dbReference type="PANTHER" id="PTHR46503:SF1">
    <property type="entry name" value="INTER-ALPHA-TRYPSIN INHIBITOR HEAVY CHAIN-LIKE PROTEIN"/>
    <property type="match status" value="1"/>
</dbReference>
<dbReference type="AlphaFoldDB" id="A0A9R0WZV2"/>
<dbReference type="Proteomes" id="UP000324705">
    <property type="component" value="Chromosome 5B"/>
</dbReference>
<dbReference type="Gramene" id="TRITD5Bv1G025560.6">
    <property type="protein sequence ID" value="TRITD5Bv1G025560.6"/>
    <property type="gene ID" value="TRITD5Bv1G025560"/>
</dbReference>